<evidence type="ECO:0000256" key="6">
    <source>
        <dbReference type="ARBA" id="ARBA00022691"/>
    </source>
</evidence>
<keyword evidence="8 12" id="KW-0560">Oxidoreductase</keyword>
<gene>
    <name evidence="15" type="primary">nrdG</name>
    <name evidence="15" type="ORF">C4N26_12010</name>
    <name evidence="14" type="ORF">C4N27_13510</name>
    <name evidence="16" type="ORF">DWZ46_09625</name>
    <name evidence="13" type="ORF">KH315_12365</name>
</gene>
<dbReference type="SFLD" id="SFLDF00299">
    <property type="entry name" value="anaerobic_ribonucleoside-triph"/>
    <property type="match status" value="1"/>
</dbReference>
<evidence type="ECO:0000256" key="2">
    <source>
        <dbReference type="ARBA" id="ARBA00003852"/>
    </source>
</evidence>
<comment type="caution">
    <text evidence="15">The sequence shown here is derived from an EMBL/GenBank/DDBJ whole genome shotgun (WGS) entry which is preliminary data.</text>
</comment>
<dbReference type="Pfam" id="PF13353">
    <property type="entry name" value="Fer4_12"/>
    <property type="match status" value="1"/>
</dbReference>
<accession>A0A329TWC7</accession>
<evidence type="ECO:0000256" key="3">
    <source>
        <dbReference type="ARBA" id="ARBA00009777"/>
    </source>
</evidence>
<evidence type="ECO:0000256" key="8">
    <source>
        <dbReference type="ARBA" id="ARBA00023002"/>
    </source>
</evidence>
<dbReference type="PANTHER" id="PTHR30352:SF2">
    <property type="entry name" value="ANAEROBIC RIBONUCLEOSIDE-TRIPHOSPHATE REDUCTASE-ACTIVATING PROTEIN"/>
    <property type="match status" value="1"/>
</dbReference>
<evidence type="ECO:0000256" key="4">
    <source>
        <dbReference type="ARBA" id="ARBA00014281"/>
    </source>
</evidence>
<reference evidence="13" key="3">
    <citation type="submission" date="2021-02" db="EMBL/GenBank/DDBJ databases">
        <title>Infant gut strain persistence is associated with maternal origin, phylogeny, and functional potential including surface adhesion and iron acquisition.</title>
        <authorList>
            <person name="Lou Y.C."/>
        </authorList>
    </citation>
    <scope>NUCLEOTIDE SEQUENCE</scope>
    <source>
        <strain evidence="13">L2_039_000G1_dasL2_039_000G1_maxbin2.maxbin.077</strain>
    </source>
</reference>
<dbReference type="RefSeq" id="WP_149794960.1">
    <property type="nucleotide sequence ID" value="NZ_CP026548.1"/>
</dbReference>
<dbReference type="NCBIfam" id="TIGR02491">
    <property type="entry name" value="NrdG"/>
    <property type="match status" value="1"/>
</dbReference>
<evidence type="ECO:0000256" key="1">
    <source>
        <dbReference type="ARBA" id="ARBA00001966"/>
    </source>
</evidence>
<dbReference type="EMBL" id="JAGZYH010000058">
    <property type="protein sequence ID" value="MBS6622935.1"/>
    <property type="molecule type" value="Genomic_DNA"/>
</dbReference>
<dbReference type="GO" id="GO:0046872">
    <property type="term" value="F:metal ion binding"/>
    <property type="evidence" value="ECO:0007669"/>
    <property type="project" value="UniProtKB-KW"/>
</dbReference>
<dbReference type="SFLD" id="SFLDG01063">
    <property type="entry name" value="activating_enzymes__group_1"/>
    <property type="match status" value="1"/>
</dbReference>
<evidence type="ECO:0000256" key="5">
    <source>
        <dbReference type="ARBA" id="ARBA00022485"/>
    </source>
</evidence>
<dbReference type="EC" id="1.97.1.-" evidence="12"/>
<dbReference type="Proteomes" id="UP000260991">
    <property type="component" value="Unassembled WGS sequence"/>
</dbReference>
<dbReference type="GO" id="GO:0051539">
    <property type="term" value="F:4 iron, 4 sulfur cluster binding"/>
    <property type="evidence" value="ECO:0007669"/>
    <property type="project" value="UniProtKB-KW"/>
</dbReference>
<dbReference type="SFLD" id="SFLDS00029">
    <property type="entry name" value="Radical_SAM"/>
    <property type="match status" value="1"/>
</dbReference>
<comment type="cofactor">
    <cofactor evidence="1">
        <name>[4Fe-4S] cluster</name>
        <dbReference type="ChEBI" id="CHEBI:49883"/>
    </cofactor>
</comment>
<evidence type="ECO:0000256" key="11">
    <source>
        <dbReference type="ARBA" id="ARBA00047365"/>
    </source>
</evidence>
<keyword evidence="5" id="KW-0004">4Fe-4S</keyword>
<evidence type="ECO:0000313" key="15">
    <source>
        <dbReference type="EMBL" id="RAW53280.1"/>
    </source>
</evidence>
<comment type="similarity">
    <text evidence="3 12">Belongs to the organic radical-activating enzymes family.</text>
</comment>
<sequence length="184" mass="20992">MNYATIKYYDIANGPGVRTSVFVSGCRHHCPGCFNEVAWDFGYGQPFDKPVRNEVFASCKPDYITGLSLLGGEPMEPENQRELVTFVQNFKALYPKKTVWCYSGYTWEQLTGKVPCHARCEVTDELLSLLDVLVDGRFVEAEHDISLRFRGSRNQRLLDVPKSLAAGQPVWWQDEKVFSTHTME</sequence>
<dbReference type="Gene3D" id="3.20.20.70">
    <property type="entry name" value="Aldolase class I"/>
    <property type="match status" value="1"/>
</dbReference>
<evidence type="ECO:0000256" key="9">
    <source>
        <dbReference type="ARBA" id="ARBA00023004"/>
    </source>
</evidence>
<dbReference type="GO" id="GO:0004748">
    <property type="term" value="F:ribonucleoside-diphosphate reductase activity, thioredoxin disulfide as acceptor"/>
    <property type="evidence" value="ECO:0007669"/>
    <property type="project" value="TreeGrafter"/>
</dbReference>
<dbReference type="EMBL" id="PRLA01000015">
    <property type="protein sequence ID" value="RAW47754.1"/>
    <property type="molecule type" value="Genomic_DNA"/>
</dbReference>
<dbReference type="PIRSF" id="PIRSF000368">
    <property type="entry name" value="NrdG"/>
    <property type="match status" value="1"/>
</dbReference>
<proteinExistence type="inferred from homology"/>
<dbReference type="InterPro" id="IPR007197">
    <property type="entry name" value="rSAM"/>
</dbReference>
<organism evidence="15 18">
    <name type="scientific">Faecalibacterium prausnitzii</name>
    <dbReference type="NCBI Taxonomy" id="853"/>
    <lineage>
        <taxon>Bacteria</taxon>
        <taxon>Bacillati</taxon>
        <taxon>Bacillota</taxon>
        <taxon>Clostridia</taxon>
        <taxon>Eubacteriales</taxon>
        <taxon>Oscillospiraceae</taxon>
        <taxon>Faecalibacterium</taxon>
    </lineage>
</organism>
<dbReference type="InterPro" id="IPR012837">
    <property type="entry name" value="NrdG"/>
</dbReference>
<evidence type="ECO:0000313" key="14">
    <source>
        <dbReference type="EMBL" id="RAW47754.1"/>
    </source>
</evidence>
<keyword evidence="7" id="KW-0479">Metal-binding</keyword>
<evidence type="ECO:0000313" key="13">
    <source>
        <dbReference type="EMBL" id="MBS6622935.1"/>
    </source>
</evidence>
<dbReference type="InterPro" id="IPR001989">
    <property type="entry name" value="Radical_activat_CS"/>
</dbReference>
<dbReference type="EMBL" id="PRLB01000013">
    <property type="protein sequence ID" value="RAW53280.1"/>
    <property type="molecule type" value="Genomic_DNA"/>
</dbReference>
<evidence type="ECO:0000256" key="12">
    <source>
        <dbReference type="PIRNR" id="PIRNR000368"/>
    </source>
</evidence>
<dbReference type="EMBL" id="QVER01000011">
    <property type="protein sequence ID" value="RGB90773.1"/>
    <property type="molecule type" value="Genomic_DNA"/>
</dbReference>
<dbReference type="PANTHER" id="PTHR30352">
    <property type="entry name" value="PYRUVATE FORMATE-LYASE-ACTIVATING ENZYME"/>
    <property type="match status" value="1"/>
</dbReference>
<dbReference type="InterPro" id="IPR034457">
    <property type="entry name" value="Organic_radical-activating"/>
</dbReference>
<dbReference type="OrthoDB" id="9782387at2"/>
<evidence type="ECO:0000313" key="19">
    <source>
        <dbReference type="Proteomes" id="UP000260991"/>
    </source>
</evidence>
<dbReference type="SFLD" id="SFLDG01066">
    <property type="entry name" value="organic_radical-activating_enz"/>
    <property type="match status" value="1"/>
</dbReference>
<comment type="function">
    <text evidence="2 12">Activation of anaerobic ribonucleoside-triphosphate reductase under anaerobic conditions by generation of an organic free radical, using S-adenosylmethionine and reduced flavodoxin as cosubstrates to produce 5'-deoxy-adenosine.</text>
</comment>
<dbReference type="Proteomes" id="UP000251144">
    <property type="component" value="Unassembled WGS sequence"/>
</dbReference>
<comment type="catalytic activity">
    <reaction evidence="11">
        <text>glycyl-[protein] + reduced [flavodoxin] + S-adenosyl-L-methionine = glycin-2-yl radical-[protein] + semiquinone [flavodoxin] + 5'-deoxyadenosine + L-methionine + H(+)</text>
        <dbReference type="Rhea" id="RHEA:61976"/>
        <dbReference type="Rhea" id="RHEA-COMP:10622"/>
        <dbReference type="Rhea" id="RHEA-COMP:14480"/>
        <dbReference type="Rhea" id="RHEA-COMP:15993"/>
        <dbReference type="Rhea" id="RHEA-COMP:15994"/>
        <dbReference type="ChEBI" id="CHEBI:15378"/>
        <dbReference type="ChEBI" id="CHEBI:17319"/>
        <dbReference type="ChEBI" id="CHEBI:29947"/>
        <dbReference type="ChEBI" id="CHEBI:32722"/>
        <dbReference type="ChEBI" id="CHEBI:57618"/>
        <dbReference type="ChEBI" id="CHEBI:57844"/>
        <dbReference type="ChEBI" id="CHEBI:59789"/>
        <dbReference type="ChEBI" id="CHEBI:140311"/>
    </reaction>
</comment>
<keyword evidence="9" id="KW-0408">Iron</keyword>
<protein>
    <recommendedName>
        <fullName evidence="4 12">Anaerobic ribonucleoside-triphosphate reductase-activating protein</fullName>
        <ecNumber evidence="12">1.97.1.-</ecNumber>
    </recommendedName>
</protein>
<keyword evidence="6" id="KW-0949">S-adenosyl-L-methionine</keyword>
<reference evidence="17 18" key="1">
    <citation type="submission" date="2018-02" db="EMBL/GenBank/DDBJ databases">
        <title>Complete genome sequencing of Faecalibacterium prausnitzii strains isolated from the human gut.</title>
        <authorList>
            <person name="Fitzgerald B.C."/>
            <person name="Shkoporov A.N."/>
            <person name="Ross P.R."/>
            <person name="Hill C."/>
        </authorList>
    </citation>
    <scope>NUCLEOTIDE SEQUENCE [LARGE SCALE GENOMIC DNA]</scope>
    <source>
        <strain evidence="14 17">APC942/18-1</strain>
        <strain evidence="15 18">APC942/32-1</strain>
    </source>
</reference>
<reference evidence="16 19" key="2">
    <citation type="submission" date="2018-08" db="EMBL/GenBank/DDBJ databases">
        <title>A genome reference for cultivated species of the human gut microbiota.</title>
        <authorList>
            <person name="Zou Y."/>
            <person name="Xue W."/>
            <person name="Luo G."/>
        </authorList>
    </citation>
    <scope>NUCLEOTIDE SEQUENCE [LARGE SCALE GENOMIC DNA]</scope>
    <source>
        <strain evidence="16 19">AF32-8AC</strain>
    </source>
</reference>
<dbReference type="InterPro" id="IPR013785">
    <property type="entry name" value="Aldolase_TIM"/>
</dbReference>
<dbReference type="AlphaFoldDB" id="A0A329TWC7"/>
<evidence type="ECO:0000313" key="17">
    <source>
        <dbReference type="Proteomes" id="UP000250997"/>
    </source>
</evidence>
<evidence type="ECO:0000313" key="18">
    <source>
        <dbReference type="Proteomes" id="UP000251144"/>
    </source>
</evidence>
<evidence type="ECO:0000313" key="16">
    <source>
        <dbReference type="EMBL" id="RGB90773.1"/>
    </source>
</evidence>
<dbReference type="GO" id="GO:0043365">
    <property type="term" value="F:[formate-C-acetyltransferase]-activating enzyme activity"/>
    <property type="evidence" value="ECO:0007669"/>
    <property type="project" value="InterPro"/>
</dbReference>
<keyword evidence="10" id="KW-0411">Iron-sulfur</keyword>
<dbReference type="Proteomes" id="UP000250997">
    <property type="component" value="Unassembled WGS sequence"/>
</dbReference>
<name>A0A329TWC7_9FIRM</name>
<dbReference type="Proteomes" id="UP000811365">
    <property type="component" value="Unassembled WGS sequence"/>
</dbReference>
<evidence type="ECO:0000256" key="10">
    <source>
        <dbReference type="ARBA" id="ARBA00023014"/>
    </source>
</evidence>
<dbReference type="PROSITE" id="PS01087">
    <property type="entry name" value="RADICAL_ACTIVATING"/>
    <property type="match status" value="1"/>
</dbReference>
<evidence type="ECO:0000256" key="7">
    <source>
        <dbReference type="ARBA" id="ARBA00022723"/>
    </source>
</evidence>